<evidence type="ECO:0000256" key="1">
    <source>
        <dbReference type="ARBA" id="ARBA00005495"/>
    </source>
</evidence>
<keyword evidence="4" id="KW-0456">Lyase</keyword>
<dbReference type="PROSITE" id="PS51891">
    <property type="entry name" value="CENP_V_GFA"/>
    <property type="match status" value="1"/>
</dbReference>
<evidence type="ECO:0000313" key="7">
    <source>
        <dbReference type="Proteomes" id="UP000656319"/>
    </source>
</evidence>
<feature type="domain" description="CENP-V/GFA" evidence="5">
    <location>
        <begin position="9"/>
        <end position="128"/>
    </location>
</feature>
<dbReference type="PANTHER" id="PTHR33337:SF33">
    <property type="entry name" value="CENP-V_GFA DOMAIN-CONTAINING PROTEIN"/>
    <property type="match status" value="1"/>
</dbReference>
<dbReference type="Proteomes" id="UP000656319">
    <property type="component" value="Unassembled WGS sequence"/>
</dbReference>
<evidence type="ECO:0000256" key="3">
    <source>
        <dbReference type="ARBA" id="ARBA00022833"/>
    </source>
</evidence>
<dbReference type="EMBL" id="CAJHCQ010000027">
    <property type="protein sequence ID" value="CAD6559618.1"/>
    <property type="molecule type" value="Genomic_DNA"/>
</dbReference>
<organism evidence="6 7">
    <name type="scientific">Paraburkholderia hiiakae</name>
    <dbReference type="NCBI Taxonomy" id="1081782"/>
    <lineage>
        <taxon>Bacteria</taxon>
        <taxon>Pseudomonadati</taxon>
        <taxon>Pseudomonadota</taxon>
        <taxon>Betaproteobacteria</taxon>
        <taxon>Burkholderiales</taxon>
        <taxon>Burkholderiaceae</taxon>
        <taxon>Paraburkholderia</taxon>
    </lineage>
</organism>
<name>A0ABM8P943_9BURK</name>
<keyword evidence="2" id="KW-0479">Metal-binding</keyword>
<protein>
    <recommendedName>
        <fullName evidence="5">CENP-V/GFA domain-containing protein</fullName>
    </recommendedName>
</protein>
<evidence type="ECO:0000259" key="5">
    <source>
        <dbReference type="PROSITE" id="PS51891"/>
    </source>
</evidence>
<dbReference type="Pfam" id="PF04828">
    <property type="entry name" value="GFA"/>
    <property type="match status" value="1"/>
</dbReference>
<evidence type="ECO:0000256" key="4">
    <source>
        <dbReference type="ARBA" id="ARBA00023239"/>
    </source>
</evidence>
<dbReference type="InterPro" id="IPR006913">
    <property type="entry name" value="CENP-V/GFA"/>
</dbReference>
<proteinExistence type="inferred from homology"/>
<dbReference type="SUPFAM" id="SSF51316">
    <property type="entry name" value="Mss4-like"/>
    <property type="match status" value="1"/>
</dbReference>
<evidence type="ECO:0000256" key="2">
    <source>
        <dbReference type="ARBA" id="ARBA00022723"/>
    </source>
</evidence>
<dbReference type="RefSeq" id="WP_201700359.1">
    <property type="nucleotide sequence ID" value="NZ_CAJHCQ010000027.1"/>
</dbReference>
<evidence type="ECO:0000313" key="6">
    <source>
        <dbReference type="EMBL" id="CAD6559618.1"/>
    </source>
</evidence>
<keyword evidence="3" id="KW-0862">Zinc</keyword>
<gene>
    <name evidence="6" type="ORF">LMG27952_06920</name>
</gene>
<comment type="caution">
    <text evidence="6">The sequence shown here is derived from an EMBL/GenBank/DDBJ whole genome shotgun (WGS) entry which is preliminary data.</text>
</comment>
<dbReference type="PANTHER" id="PTHR33337">
    <property type="entry name" value="GFA DOMAIN-CONTAINING PROTEIN"/>
    <property type="match status" value="1"/>
</dbReference>
<comment type="similarity">
    <text evidence="1">Belongs to the Gfa family.</text>
</comment>
<sequence>MTGAPDYPIEGGCDCRFIRYRLLSSPLFVHCCHCRWCQRETGASFALNAMIEGDQVELLSGNLAWVDTPSESGRGQQIGRSPKCSVALWSHYAGAGPLIAFVRVGTLDNPDLLPPNIHIFTVSKQPWVVLPESTPAVPVYYDRKQYWPPASLARREALLPRIEAWVASQRDGMS</sequence>
<accession>A0ABM8P943</accession>
<dbReference type="InterPro" id="IPR011057">
    <property type="entry name" value="Mss4-like_sf"/>
</dbReference>
<dbReference type="Gene3D" id="3.90.1590.10">
    <property type="entry name" value="glutathione-dependent formaldehyde- activating enzyme (gfa)"/>
    <property type="match status" value="1"/>
</dbReference>
<reference evidence="6 7" key="1">
    <citation type="submission" date="2020-10" db="EMBL/GenBank/DDBJ databases">
        <authorList>
            <person name="Peeters C."/>
        </authorList>
    </citation>
    <scope>NUCLEOTIDE SEQUENCE [LARGE SCALE GENOMIC DNA]</scope>
    <source>
        <strain evidence="6 7">LMG 27952</strain>
    </source>
</reference>
<keyword evidence="7" id="KW-1185">Reference proteome</keyword>